<protein>
    <submittedName>
        <fullName evidence="3">DUF5916 domain-containing protein</fullName>
    </submittedName>
</protein>
<evidence type="ECO:0000259" key="2">
    <source>
        <dbReference type="Pfam" id="PF19313"/>
    </source>
</evidence>
<feature type="signal peptide" evidence="1">
    <location>
        <begin position="1"/>
        <end position="23"/>
    </location>
</feature>
<keyword evidence="1" id="KW-0732">Signal</keyword>
<organism evidence="3 4">
    <name type="scientific">Archangium lansingense</name>
    <dbReference type="NCBI Taxonomy" id="2995310"/>
    <lineage>
        <taxon>Bacteria</taxon>
        <taxon>Pseudomonadati</taxon>
        <taxon>Myxococcota</taxon>
        <taxon>Myxococcia</taxon>
        <taxon>Myxococcales</taxon>
        <taxon>Cystobacterineae</taxon>
        <taxon>Archangiaceae</taxon>
        <taxon>Archangium</taxon>
    </lineage>
</organism>
<sequence length="875" mass="96208">MPRSALVLAAFFVLLLGGLSARAQPSAPVSERRLAAVRVEQAPRVDGVLDDDIWRRIPFTSDFLQKEPEQGKPSTLRTEVAFVYDAEALYVGARMASDKPEDIETVMTRRDESGSAERLIISLDTYRDRRTAYSFAVTAAGVRVDWYHPQDHEYVRDSSYSPVWEARTTQTSEGWVAELRIPFSQLRFNAAEEQVWGFNINRYIPRRNEDAFWVVVPRDVTGWASHFGELTGIRGVAPSRRIEVVPYVAGDLQAVSGTNPRAGTPFESRRPYSGRAGLDAKIGLGPNLTLDTTVNPDFGQVDADPAQVNLTVFENFFEERRPFFTEGGQLLNNSSGYGPVYFYSRRVGGAPRLSARADFVESPRASTIWGAAKLTGRLSSGLSLGALGAFTGDAFADTYDFASQAQGRVKLDSRTGFGVLRAQQELGPGGSVVGATLTTMYRHIGDGQGLTRQLAREAYSGGADFRLRLGTDYFISGYAGGSLVRGDPEAITRLQESSARYFQRPDQTYVGVNPEATSLSGYAVGAKVERVSGEHWLWNASANALSPGFELNDLGRLNTADDLDVNLGLTYRETNPGRLLRNWELGLSAASNWNYGLTRQSSYLELTGSATFPNFWAGEFRVTYLPRAFSDSLTRGGPLMQTGQGVDGEVILENSFNDTTRWNVSGGAWAYELGTRGGFVSASLTLQPHRRLRLGLEPSASLYTEGVQYVDTLAGGRAETFGKRYVFGAVQRREVALRLRANLFLSPDLSIEAYAEPFASSGSFSGFGELERAGGLTLRRYDSSSRLADGGLELVDGGTTLRLDDPDFNLRSFRSNVVLRWEWRPGSTLFLVWQQDRSMRSAQGNPLSPRFLGDSLTSPGGHTFALKLSWWFPAG</sequence>
<reference evidence="3 4" key="1">
    <citation type="submission" date="2022-11" db="EMBL/GenBank/DDBJ databases">
        <title>Minimal conservation of predation-associated metabolite biosynthetic gene clusters underscores biosynthetic potential of Myxococcota including descriptions for ten novel species: Archangium lansinium sp. nov., Myxococcus landrumus sp. nov., Nannocystis bai.</title>
        <authorList>
            <person name="Ahearne A."/>
            <person name="Stevens C."/>
            <person name="Phillips K."/>
        </authorList>
    </citation>
    <scope>NUCLEOTIDE SEQUENCE [LARGE SCALE GENOMIC DNA]</scope>
    <source>
        <strain evidence="3 4">MIWBW</strain>
    </source>
</reference>
<dbReference type="Proteomes" id="UP001207654">
    <property type="component" value="Unassembled WGS sequence"/>
</dbReference>
<dbReference type="SUPFAM" id="SSF49344">
    <property type="entry name" value="CBD9-like"/>
    <property type="match status" value="1"/>
</dbReference>
<keyword evidence="4" id="KW-1185">Reference proteome</keyword>
<feature type="domain" description="DUF5916" evidence="2">
    <location>
        <begin position="240"/>
        <end position="427"/>
    </location>
</feature>
<dbReference type="EMBL" id="JAPNKA010000001">
    <property type="protein sequence ID" value="MCY1082046.1"/>
    <property type="molecule type" value="Genomic_DNA"/>
</dbReference>
<proteinExistence type="predicted"/>
<name>A0ABT4AKE8_9BACT</name>
<dbReference type="Pfam" id="PF19313">
    <property type="entry name" value="DUF5916"/>
    <property type="match status" value="2"/>
</dbReference>
<dbReference type="RefSeq" id="WP_267540624.1">
    <property type="nucleotide sequence ID" value="NZ_JAPNKA010000001.1"/>
</dbReference>
<dbReference type="InterPro" id="IPR045670">
    <property type="entry name" value="DUF5916"/>
</dbReference>
<dbReference type="CDD" id="cd09618">
    <property type="entry name" value="CBM9_like_2"/>
    <property type="match status" value="1"/>
</dbReference>
<feature type="domain" description="DUF5916" evidence="2">
    <location>
        <begin position="494"/>
        <end position="871"/>
    </location>
</feature>
<gene>
    <name evidence="3" type="ORF">OV287_47115</name>
</gene>
<accession>A0ABT4AKE8</accession>
<evidence type="ECO:0000256" key="1">
    <source>
        <dbReference type="SAM" id="SignalP"/>
    </source>
</evidence>
<feature type="chain" id="PRO_5047255255" evidence="1">
    <location>
        <begin position="24"/>
        <end position="875"/>
    </location>
</feature>
<comment type="caution">
    <text evidence="3">The sequence shown here is derived from an EMBL/GenBank/DDBJ whole genome shotgun (WGS) entry which is preliminary data.</text>
</comment>
<dbReference type="Gene3D" id="2.60.40.1190">
    <property type="match status" value="1"/>
</dbReference>
<evidence type="ECO:0000313" key="3">
    <source>
        <dbReference type="EMBL" id="MCY1082046.1"/>
    </source>
</evidence>
<evidence type="ECO:0000313" key="4">
    <source>
        <dbReference type="Proteomes" id="UP001207654"/>
    </source>
</evidence>